<evidence type="ECO:0000313" key="3">
    <source>
        <dbReference type="Proteomes" id="UP000469346"/>
    </source>
</evidence>
<organism evidence="2 3">
    <name type="scientific">Dissulfurirhabdus thermomarina</name>
    <dbReference type="NCBI Taxonomy" id="1765737"/>
    <lineage>
        <taxon>Bacteria</taxon>
        <taxon>Deltaproteobacteria</taxon>
        <taxon>Dissulfurirhabdaceae</taxon>
        <taxon>Dissulfurirhabdus</taxon>
    </lineage>
</organism>
<name>A0A6N9TPG8_DISTH</name>
<dbReference type="PANTHER" id="PTHR33505:SF4">
    <property type="entry name" value="PROTEIN PREY, MITOCHONDRIAL"/>
    <property type="match status" value="1"/>
</dbReference>
<comment type="similarity">
    <text evidence="1">Belongs to the UPF0434 family.</text>
</comment>
<protein>
    <recommendedName>
        <fullName evidence="1">UPF0434 protein G3N55_02045</fullName>
    </recommendedName>
</protein>
<dbReference type="AlphaFoldDB" id="A0A6N9TPG8"/>
<proteinExistence type="inferred from homology"/>
<evidence type="ECO:0000313" key="2">
    <source>
        <dbReference type="EMBL" id="NDY41634.1"/>
    </source>
</evidence>
<sequence length="66" mass="7026">MTPLGISEELLEILACPACKGPVVPSEADSALVCRRCRLAYEVRDGIPVMLVEEARPLEGEAGDDA</sequence>
<dbReference type="GO" id="GO:0005829">
    <property type="term" value="C:cytosol"/>
    <property type="evidence" value="ECO:0007669"/>
    <property type="project" value="TreeGrafter"/>
</dbReference>
<comment type="caution">
    <text evidence="2">The sequence shown here is derived from an EMBL/GenBank/DDBJ whole genome shotgun (WGS) entry which is preliminary data.</text>
</comment>
<keyword evidence="3" id="KW-1185">Reference proteome</keyword>
<dbReference type="HAMAP" id="MF_01187">
    <property type="entry name" value="UPF0434"/>
    <property type="match status" value="1"/>
</dbReference>
<dbReference type="InterPro" id="IPR005651">
    <property type="entry name" value="Trm112-like"/>
</dbReference>
<dbReference type="Proteomes" id="UP000469346">
    <property type="component" value="Unassembled WGS sequence"/>
</dbReference>
<dbReference type="FunFam" id="2.20.25.10:FF:000002">
    <property type="entry name" value="UPF0434 protein YcaR"/>
    <property type="match status" value="1"/>
</dbReference>
<dbReference type="SUPFAM" id="SSF158997">
    <property type="entry name" value="Trm112p-like"/>
    <property type="match status" value="1"/>
</dbReference>
<dbReference type="RefSeq" id="WP_163297788.1">
    <property type="nucleotide sequence ID" value="NZ_JAAGRR010000011.1"/>
</dbReference>
<dbReference type="Gene3D" id="2.20.25.10">
    <property type="match status" value="1"/>
</dbReference>
<evidence type="ECO:0000256" key="1">
    <source>
        <dbReference type="HAMAP-Rule" id="MF_01187"/>
    </source>
</evidence>
<dbReference type="Pfam" id="PF03966">
    <property type="entry name" value="Trm112p"/>
    <property type="match status" value="1"/>
</dbReference>
<gene>
    <name evidence="2" type="ORF">G3N55_02045</name>
</gene>
<dbReference type="PANTHER" id="PTHR33505">
    <property type="entry name" value="ZGC:162634"/>
    <property type="match status" value="1"/>
</dbReference>
<reference evidence="2 3" key="1">
    <citation type="submission" date="2020-02" db="EMBL/GenBank/DDBJ databases">
        <title>Comparative genomics of sulfur disproportionating microorganisms.</title>
        <authorList>
            <person name="Ward L.M."/>
            <person name="Bertran E."/>
            <person name="Johnston D.T."/>
        </authorList>
    </citation>
    <scope>NUCLEOTIDE SEQUENCE [LARGE SCALE GENOMIC DNA]</scope>
    <source>
        <strain evidence="2 3">DSM 100025</strain>
    </source>
</reference>
<accession>A0A6N9TPG8</accession>
<dbReference type="EMBL" id="JAAGRR010000011">
    <property type="protein sequence ID" value="NDY41634.1"/>
    <property type="molecule type" value="Genomic_DNA"/>
</dbReference>